<gene>
    <name evidence="11 13" type="primary">psd</name>
    <name evidence="13" type="ORF">DK880_00407</name>
</gene>
<keyword evidence="10 11" id="KW-0670">Pyruvate</keyword>
<organism evidence="13 14">
    <name type="scientific">Candidatus Cardinium hertigii</name>
    <dbReference type="NCBI Taxonomy" id="247481"/>
    <lineage>
        <taxon>Bacteria</taxon>
        <taxon>Pseudomonadati</taxon>
        <taxon>Bacteroidota</taxon>
        <taxon>Cytophagia</taxon>
        <taxon>Cytophagales</taxon>
        <taxon>Amoebophilaceae</taxon>
        <taxon>Candidatus Cardinium</taxon>
    </lineage>
</organism>
<reference evidence="13 14" key="1">
    <citation type="submission" date="2018-05" db="EMBL/GenBank/DDBJ databases">
        <title>Candidatus Cardinium hertigii Genome Assembly.</title>
        <authorList>
            <person name="Showmaker K.C."/>
            <person name="Walden K.O."/>
            <person name="Fields C.J."/>
            <person name="Lambert K.N."/>
            <person name="Hudson M.E."/>
        </authorList>
    </citation>
    <scope>NUCLEOTIDE SEQUENCE [LARGE SCALE GENOMIC DNA]</scope>
    <source>
        <strain evidence="14">cHgTN10</strain>
    </source>
</reference>
<dbReference type="NCBIfam" id="NF003678">
    <property type="entry name" value="PRK05305.1-2"/>
    <property type="match status" value="1"/>
</dbReference>
<evidence type="ECO:0000256" key="6">
    <source>
        <dbReference type="ARBA" id="ARBA00023145"/>
    </source>
</evidence>
<keyword evidence="12" id="KW-1133">Transmembrane helix</keyword>
<dbReference type="EMBL" id="CP029619">
    <property type="protein sequence ID" value="AWN81735.1"/>
    <property type="molecule type" value="Genomic_DNA"/>
</dbReference>
<comment type="subcellular location">
    <subcellularLocation>
        <location evidence="11">Cell membrane</location>
        <topology evidence="11">Peripheral membrane protein</topology>
    </subcellularLocation>
</comment>
<dbReference type="RefSeq" id="WP_109997161.1">
    <property type="nucleotide sequence ID" value="NZ_CP029619.1"/>
</dbReference>
<dbReference type="HAMAP" id="MF_00664">
    <property type="entry name" value="PS_decarb_PSD_A"/>
    <property type="match status" value="1"/>
</dbReference>
<evidence type="ECO:0000256" key="2">
    <source>
        <dbReference type="ARBA" id="ARBA00022516"/>
    </source>
</evidence>
<dbReference type="GO" id="GO:0005886">
    <property type="term" value="C:plasma membrane"/>
    <property type="evidence" value="ECO:0007669"/>
    <property type="project" value="UniProtKB-SubCell"/>
</dbReference>
<feature type="transmembrane region" description="Helical" evidence="12">
    <location>
        <begin position="31"/>
        <end position="54"/>
    </location>
</feature>
<dbReference type="NCBIfam" id="NF003685">
    <property type="entry name" value="PRK05305.2-5"/>
    <property type="match status" value="1"/>
</dbReference>
<evidence type="ECO:0000313" key="13">
    <source>
        <dbReference type="EMBL" id="AWN81735.1"/>
    </source>
</evidence>
<evidence type="ECO:0000256" key="12">
    <source>
        <dbReference type="SAM" id="Phobius"/>
    </source>
</evidence>
<proteinExistence type="inferred from homology"/>
<keyword evidence="6 11" id="KW-0865">Zymogen</keyword>
<keyword evidence="1 11" id="KW-1003">Cell membrane</keyword>
<dbReference type="InterPro" id="IPR033175">
    <property type="entry name" value="PSD-A"/>
</dbReference>
<evidence type="ECO:0000256" key="10">
    <source>
        <dbReference type="ARBA" id="ARBA00023317"/>
    </source>
</evidence>
<evidence type="ECO:0000256" key="9">
    <source>
        <dbReference type="ARBA" id="ARBA00023264"/>
    </source>
</evidence>
<keyword evidence="12" id="KW-0812">Transmembrane</keyword>
<name>A0A2Z3LGU3_9BACT</name>
<evidence type="ECO:0000256" key="3">
    <source>
        <dbReference type="ARBA" id="ARBA00022793"/>
    </source>
</evidence>
<dbReference type="EC" id="4.1.1.65" evidence="11"/>
<keyword evidence="5 11" id="KW-0472">Membrane</keyword>
<evidence type="ECO:0000256" key="8">
    <source>
        <dbReference type="ARBA" id="ARBA00023239"/>
    </source>
</evidence>
<keyword evidence="7 11" id="KW-0594">Phospholipid biosynthesis</keyword>
<comment type="similarity">
    <text evidence="11">Belongs to the phosphatidylserine decarboxylase family. PSD-A subfamily.</text>
</comment>
<feature type="chain" id="PRO_5023367742" description="Phosphatidylserine decarboxylase beta chain" evidence="11">
    <location>
        <begin position="1"/>
        <end position="187"/>
    </location>
</feature>
<dbReference type="PANTHER" id="PTHR35809">
    <property type="entry name" value="ARCHAETIDYLSERINE DECARBOXYLASE PROENZYME-RELATED"/>
    <property type="match status" value="1"/>
</dbReference>
<comment type="cofactor">
    <cofactor evidence="11">
        <name>pyruvate</name>
        <dbReference type="ChEBI" id="CHEBI:15361"/>
    </cofactor>
    <text evidence="11">Binds 1 pyruvoyl group covalently per subunit.</text>
</comment>
<dbReference type="PANTHER" id="PTHR35809:SF1">
    <property type="entry name" value="ARCHAETIDYLSERINE DECARBOXYLASE PROENZYME-RELATED"/>
    <property type="match status" value="1"/>
</dbReference>
<evidence type="ECO:0000256" key="11">
    <source>
        <dbReference type="HAMAP-Rule" id="MF_00664"/>
    </source>
</evidence>
<comment type="pathway">
    <text evidence="11">Phospholipid metabolism; phosphatidylethanolamine biosynthesis; phosphatidylethanolamine from CDP-diacylglycerol: step 2/2.</text>
</comment>
<sequence>MKIHKEGKSILLWTPVVLCLIYYIIHKKVALSYYQSIGCAMLSATLYLWLIYFFRDPYRIIHQQDQYILGPADGKVLRIERVYEGEYLKEERIRISIFMSPFNVHVNRFPMSGKIVYFKYHPGKYLVAFHPKASTHNERTTIVVENENGQQILFKQIAGFIARRIKFYFKEGEMVQQGEKCGFIKFGSRAEVYLPIDATIQVNTGDKIKGGITVLAKI</sequence>
<feature type="active site" description="Schiff-base intermediate with substrate; via pyruvic acid" evidence="11">
    <location>
        <position position="188"/>
    </location>
</feature>
<feature type="transmembrane region" description="Helical" evidence="12">
    <location>
        <begin position="7"/>
        <end position="25"/>
    </location>
</feature>
<evidence type="ECO:0000256" key="4">
    <source>
        <dbReference type="ARBA" id="ARBA00023098"/>
    </source>
</evidence>
<keyword evidence="14" id="KW-1185">Reference proteome</keyword>
<dbReference type="Proteomes" id="UP000245872">
    <property type="component" value="Chromosome"/>
</dbReference>
<keyword evidence="4 11" id="KW-0443">Lipid metabolism</keyword>
<keyword evidence="3 11" id="KW-0210">Decarboxylase</keyword>
<comment type="catalytic activity">
    <reaction evidence="11">
        <text>a 1,2-diacyl-sn-glycero-3-phospho-L-serine + H(+) = a 1,2-diacyl-sn-glycero-3-phosphoethanolamine + CO2</text>
        <dbReference type="Rhea" id="RHEA:20828"/>
        <dbReference type="ChEBI" id="CHEBI:15378"/>
        <dbReference type="ChEBI" id="CHEBI:16526"/>
        <dbReference type="ChEBI" id="CHEBI:57262"/>
        <dbReference type="ChEBI" id="CHEBI:64612"/>
        <dbReference type="EC" id="4.1.1.65"/>
    </reaction>
</comment>
<evidence type="ECO:0000256" key="5">
    <source>
        <dbReference type="ARBA" id="ARBA00023136"/>
    </source>
</evidence>
<evidence type="ECO:0000256" key="1">
    <source>
        <dbReference type="ARBA" id="ARBA00022475"/>
    </source>
</evidence>
<feature type="chain" id="PRO_5023367743" description="Phosphatidylserine decarboxylase alpha chain" evidence="11">
    <location>
        <begin position="188"/>
        <end position="218"/>
    </location>
</feature>
<dbReference type="GO" id="GO:0004609">
    <property type="term" value="F:phosphatidylserine decarboxylase activity"/>
    <property type="evidence" value="ECO:0007669"/>
    <property type="project" value="UniProtKB-UniRule"/>
</dbReference>
<dbReference type="OrthoDB" id="9790893at2"/>
<keyword evidence="2 11" id="KW-0444">Lipid biosynthesis</keyword>
<protein>
    <recommendedName>
        <fullName evidence="11">Phosphatidylserine decarboxylase proenzyme</fullName>
        <ecNumber evidence="11">4.1.1.65</ecNumber>
    </recommendedName>
    <component>
        <recommendedName>
            <fullName evidence="11">Phosphatidylserine decarboxylase alpha chain</fullName>
        </recommendedName>
    </component>
    <component>
        <recommendedName>
            <fullName evidence="11">Phosphatidylserine decarboxylase beta chain</fullName>
        </recommendedName>
    </component>
</protein>
<accession>A0A2Z3LGU3</accession>
<dbReference type="InterPro" id="IPR003817">
    <property type="entry name" value="PS_Dcarbxylase"/>
</dbReference>
<comment type="function">
    <text evidence="11">Catalyzes the formation of phosphatidylethanolamine (PtdEtn) from phosphatidylserine (PtdSer).</text>
</comment>
<keyword evidence="9 11" id="KW-1208">Phospholipid metabolism</keyword>
<dbReference type="GO" id="GO:0006646">
    <property type="term" value="P:phosphatidylethanolamine biosynthetic process"/>
    <property type="evidence" value="ECO:0007669"/>
    <property type="project" value="UniProtKB-UniRule"/>
</dbReference>
<feature type="modified residue" description="Pyruvic acid (Ser); by autocatalysis" evidence="11">
    <location>
        <position position="188"/>
    </location>
</feature>
<dbReference type="KEGG" id="cher:DK880_00407"/>
<dbReference type="AlphaFoldDB" id="A0A2Z3LGU3"/>
<comment type="PTM">
    <text evidence="11">Is synthesized initially as an inactive proenzyme. Formation of the active enzyme involves a self-maturation process in which the active site pyruvoyl group is generated from an internal serine residue via an autocatalytic post-translational modification. Two non-identical subunits are generated from the proenzyme in this reaction, and the pyruvate is formed at the N-terminus of the alpha chain, which is derived from the carboxyl end of the proenzyme. The post-translation cleavage follows an unusual pathway, termed non-hydrolytic serinolysis, in which the side chain hydroxyl group of the serine supplies its oxygen atom to form the C-terminus of the beta chain, while the remainder of the serine residue undergoes an oxidative deamination to produce ammonia and the pyruvoyl prosthetic group on the alpha chain.</text>
</comment>
<comment type="subunit">
    <text evidence="11">Heterodimer of a large membrane-associated beta subunit and a small pyruvoyl-containing alpha subunit.</text>
</comment>
<evidence type="ECO:0000256" key="7">
    <source>
        <dbReference type="ARBA" id="ARBA00023209"/>
    </source>
</evidence>
<keyword evidence="8 11" id="KW-0456">Lyase</keyword>
<dbReference type="UniPathway" id="UPA00558">
    <property type="reaction ID" value="UER00616"/>
</dbReference>
<feature type="site" description="Cleavage (non-hydrolytic); by autocatalysis" evidence="11">
    <location>
        <begin position="187"/>
        <end position="188"/>
    </location>
</feature>
<dbReference type="Pfam" id="PF02666">
    <property type="entry name" value="PS_Dcarbxylase"/>
    <property type="match status" value="1"/>
</dbReference>
<evidence type="ECO:0000313" key="14">
    <source>
        <dbReference type="Proteomes" id="UP000245872"/>
    </source>
</evidence>